<evidence type="ECO:0000313" key="3">
    <source>
        <dbReference type="Proteomes" id="UP000199433"/>
    </source>
</evidence>
<keyword evidence="3" id="KW-1185">Reference proteome</keyword>
<evidence type="ECO:0000313" key="2">
    <source>
        <dbReference type="EMBL" id="SDK99722.1"/>
    </source>
</evidence>
<name>A0A1G9GGI7_9LACT</name>
<dbReference type="Proteomes" id="UP000199433">
    <property type="component" value="Unassembled WGS sequence"/>
</dbReference>
<dbReference type="EMBL" id="FNFK01000113">
    <property type="protein sequence ID" value="SDK99722.1"/>
    <property type="molecule type" value="Genomic_DNA"/>
</dbReference>
<sequence length="465" mass="53500">MKIIAQMMEILEESATFLEAEILFEELFRQKAEECFQECMERLDKKCIQSYKDQGYEIDSVRKRTMQFTFGTVEFSRRRVRKKGEKSLIPLDKYLQLSSRSRNSPLVEMKAAQMASDGVYRKAADAINLLTNFSLSHSAIHSITQRVGQKVQEWTEQKPLSNVTMMKEKRKVPVLFIEGDGLLLTRRKGKERAELHRVQIHEGVAKKGKRPVLVNSMMFESAESSQKAFKRASGWIEATYDLRNTVIISNSDGGSGYEKDKFDLIIGKCARHEHFRDAYHVNQKIKQRLSFDKELSYQMISAVREWDYTKVCTVISQANDRIQDDYRRAEYELELTKLLSYLDRNWDSLKGLHLRYLPLRKGIGVCESNHRPYSYRMKRQGRGFGQKGAGNLAAIISARKNGVFLQALTEMIPAFKKEFIPEFKGILRTLLKKPKTRKSVGVIEGSIGKRCASSHALGQLAKVLK</sequence>
<protein>
    <submittedName>
        <fullName evidence="2">Uncharacterized protein family (UPF0236)</fullName>
    </submittedName>
</protein>
<accession>A0A1G9GGI7</accession>
<proteinExistence type="inferred from homology"/>
<dbReference type="RefSeq" id="WP_091269056.1">
    <property type="nucleotide sequence ID" value="NZ_FNFK01000113.1"/>
</dbReference>
<dbReference type="STRING" id="426701.SAMN04488098_11131"/>
<comment type="similarity">
    <text evidence="1">Belongs to the UPF0236 family.</text>
</comment>
<dbReference type="AlphaFoldDB" id="A0A1G9GGI7"/>
<evidence type="ECO:0000256" key="1">
    <source>
        <dbReference type="ARBA" id="ARBA00006539"/>
    </source>
</evidence>
<gene>
    <name evidence="2" type="ORF">SAMN04488098_11131</name>
</gene>
<organism evidence="2 3">
    <name type="scientific">Alkalibacterium thalassium</name>
    <dbReference type="NCBI Taxonomy" id="426701"/>
    <lineage>
        <taxon>Bacteria</taxon>
        <taxon>Bacillati</taxon>
        <taxon>Bacillota</taxon>
        <taxon>Bacilli</taxon>
        <taxon>Lactobacillales</taxon>
        <taxon>Carnobacteriaceae</taxon>
        <taxon>Alkalibacterium</taxon>
    </lineage>
</organism>
<reference evidence="3" key="1">
    <citation type="submission" date="2016-10" db="EMBL/GenBank/DDBJ databases">
        <authorList>
            <person name="Varghese N."/>
            <person name="Submissions S."/>
        </authorList>
    </citation>
    <scope>NUCLEOTIDE SEQUENCE [LARGE SCALE GENOMIC DNA]</scope>
    <source>
        <strain evidence="3">DSM 19181</strain>
    </source>
</reference>
<dbReference type="Pfam" id="PF06782">
    <property type="entry name" value="UPF0236"/>
    <property type="match status" value="1"/>
</dbReference>
<dbReference type="OrthoDB" id="2162583at2"/>
<dbReference type="NCBIfam" id="NF033529">
    <property type="entry name" value="transpos_ISLre2"/>
    <property type="match status" value="1"/>
</dbReference>
<dbReference type="InterPro" id="IPR009620">
    <property type="entry name" value="UPF0236"/>
</dbReference>